<dbReference type="AlphaFoldDB" id="A0A0H5R7V5"/>
<dbReference type="GO" id="GO:0001181">
    <property type="term" value="F:RNA polymerase I general transcription initiation factor activity"/>
    <property type="evidence" value="ECO:0007669"/>
    <property type="project" value="InterPro"/>
</dbReference>
<dbReference type="GO" id="GO:0006361">
    <property type="term" value="P:transcription initiation at RNA polymerase I promoter"/>
    <property type="evidence" value="ECO:0007669"/>
    <property type="project" value="InterPro"/>
</dbReference>
<dbReference type="GO" id="GO:0001042">
    <property type="term" value="F:RNA polymerase I core binding"/>
    <property type="evidence" value="ECO:0007669"/>
    <property type="project" value="TreeGrafter"/>
</dbReference>
<proteinExistence type="inferred from homology"/>
<reference evidence="3" key="1">
    <citation type="submission" date="2015-04" db="EMBL/GenBank/DDBJ databases">
        <title>The genome sequence of the plant pathogenic Rhizarian Plasmodiophora brassicae reveals insights in its biotrophic life cycle and the origin of chitin synthesis.</title>
        <authorList>
            <person name="Schwelm A."/>
            <person name="Fogelqvist J."/>
            <person name="Knaust A."/>
            <person name="Julke S."/>
            <person name="Lilja T."/>
            <person name="Dhandapani V."/>
            <person name="Bonilla-Rosso G."/>
            <person name="Karlsson M."/>
            <person name="Shevchenko A."/>
            <person name="Choi S.R."/>
            <person name="Kim H.G."/>
            <person name="Park J.Y."/>
            <person name="Lim Y.P."/>
            <person name="Ludwig-Muller J."/>
            <person name="Dixelius C."/>
        </authorList>
    </citation>
    <scope>NUCLEOTIDE SEQUENCE</scope>
    <source>
        <tissue evidence="3">Potato root galls</tissue>
    </source>
</reference>
<feature type="region of interest" description="Disordered" evidence="2">
    <location>
        <begin position="1"/>
        <end position="26"/>
    </location>
</feature>
<evidence type="ECO:0000256" key="2">
    <source>
        <dbReference type="SAM" id="MobiDB-lite"/>
    </source>
</evidence>
<organism evidence="3">
    <name type="scientific">Spongospora subterranea</name>
    <dbReference type="NCBI Taxonomy" id="70186"/>
    <lineage>
        <taxon>Eukaryota</taxon>
        <taxon>Sar</taxon>
        <taxon>Rhizaria</taxon>
        <taxon>Endomyxa</taxon>
        <taxon>Phytomyxea</taxon>
        <taxon>Plasmodiophorida</taxon>
        <taxon>Plasmodiophoridae</taxon>
        <taxon>Spongospora</taxon>
    </lineage>
</organism>
<sequence length="571" mass="65228">ISGQAGGARSPSHQMKVSTRTVTSWPVDSGTPADPAELLTTFVRTALENKLRGNAAAYQKIIQSLSSKLEPDAYIRWYSALRRSVSVITAGAPHIQLVNVILSFDWNTTDEAITSYTQFLVDLVCSTGRFLPICLESLAERLRCHRPAADVATPTQYDIHDDELVDRMHNGVHHILQTVLRLIPSASTALFPHLVESFPHQRLPCSHHKIYIRNLLRLAEYAPELRDRLLELIIGKLVLLDCEINENDLVRRVSKPDFNQNDFEELMFDVDMGDPMIAPAESAETAADDDVPPYPISSTSPPHTVDELMQMILRYLDLLRHQPQLCQPVFASLVRVFDKTILPAQHCRHVPYLIFYICSFNNSFAESFLRYLLERAFDLVQSNHVRVNCSRYLASYLCHASYIRHASRMHCFETLLRYVHSYVEIHEESTETEAGNDRESHAAFYSIAQTMFHLFSQFQHEFQVLIEESPELADFFRFNQIVESSLNPLRYCLDDIVAEFATALLSLGLGDCYPVIRRNHMLAILQEPNPVFPFEPILLRATRTFFTDIYESKTPEEKRLEAAHIPLILSP</sequence>
<feature type="non-terminal residue" evidence="3">
    <location>
        <position position="1"/>
    </location>
</feature>
<evidence type="ECO:0008006" key="4">
    <source>
        <dbReference type="Google" id="ProtNLM"/>
    </source>
</evidence>
<evidence type="ECO:0000256" key="1">
    <source>
        <dbReference type="ARBA" id="ARBA00010098"/>
    </source>
</evidence>
<dbReference type="GO" id="GO:0005634">
    <property type="term" value="C:nucleus"/>
    <property type="evidence" value="ECO:0007669"/>
    <property type="project" value="TreeGrafter"/>
</dbReference>
<dbReference type="Pfam" id="PF05327">
    <property type="entry name" value="RRN3"/>
    <property type="match status" value="1"/>
</dbReference>
<name>A0A0H5R7V5_9EUKA</name>
<dbReference type="EMBL" id="HACM01009818">
    <property type="protein sequence ID" value="CRZ10260.1"/>
    <property type="molecule type" value="Transcribed_RNA"/>
</dbReference>
<accession>A0A0H5R7V5</accession>
<dbReference type="InterPro" id="IPR007991">
    <property type="entry name" value="RNA_pol_I_trans_ini_fac_RRN3"/>
</dbReference>
<dbReference type="PANTHER" id="PTHR12790:SF0">
    <property type="entry name" value="RNA POLYMERASE I-SPECIFIC TRANSCRIPTION INITIATION FACTOR RRN3-RELATED"/>
    <property type="match status" value="1"/>
</dbReference>
<protein>
    <recommendedName>
        <fullName evidence="4">RNA polymerase I-specific transcription initiation factor RRN3</fullName>
    </recommendedName>
</protein>
<dbReference type="PANTHER" id="PTHR12790">
    <property type="entry name" value="TRANSCRIPTION INITIATION FACTOR IA RRN3"/>
    <property type="match status" value="1"/>
</dbReference>
<evidence type="ECO:0000313" key="3">
    <source>
        <dbReference type="EMBL" id="CRZ10260.1"/>
    </source>
</evidence>
<feature type="compositionally biased region" description="Polar residues" evidence="2">
    <location>
        <begin position="11"/>
        <end position="26"/>
    </location>
</feature>
<comment type="similarity">
    <text evidence="1">Belongs to the RRN3 family.</text>
</comment>